<evidence type="ECO:0000313" key="2">
    <source>
        <dbReference type="Proteomes" id="UP001497680"/>
    </source>
</evidence>
<reference evidence="1 2" key="1">
    <citation type="journal article" date="2022" name="New Phytol.">
        <title>Ecological generalism drives hyperdiversity of secondary metabolite gene clusters in xylarialean endophytes.</title>
        <authorList>
            <person name="Franco M.E.E."/>
            <person name="Wisecaver J.H."/>
            <person name="Arnold A.E."/>
            <person name="Ju Y.M."/>
            <person name="Slot J.C."/>
            <person name="Ahrendt S."/>
            <person name="Moore L.P."/>
            <person name="Eastman K.E."/>
            <person name="Scott K."/>
            <person name="Konkel Z."/>
            <person name="Mondo S.J."/>
            <person name="Kuo A."/>
            <person name="Hayes R.D."/>
            <person name="Haridas S."/>
            <person name="Andreopoulos B."/>
            <person name="Riley R."/>
            <person name="LaButti K."/>
            <person name="Pangilinan J."/>
            <person name="Lipzen A."/>
            <person name="Amirebrahimi M."/>
            <person name="Yan J."/>
            <person name="Adam C."/>
            <person name="Keymanesh K."/>
            <person name="Ng V."/>
            <person name="Louie K."/>
            <person name="Northen T."/>
            <person name="Drula E."/>
            <person name="Henrissat B."/>
            <person name="Hsieh H.M."/>
            <person name="Youens-Clark K."/>
            <person name="Lutzoni F."/>
            <person name="Miadlikowska J."/>
            <person name="Eastwood D.C."/>
            <person name="Hamelin R.C."/>
            <person name="Grigoriev I.V."/>
            <person name="U'Ren J.M."/>
        </authorList>
    </citation>
    <scope>NUCLEOTIDE SEQUENCE [LARGE SCALE GENOMIC DNA]</scope>
    <source>
        <strain evidence="1 2">ER1909</strain>
    </source>
</reference>
<comment type="caution">
    <text evidence="1">The sequence shown here is derived from an EMBL/GenBank/DDBJ whole genome shotgun (WGS) entry which is preliminary data.</text>
</comment>
<sequence length="597" mass="65930">MFPSKVSRFLVLTSVALLFIVSYTTLYLYHSVPPSYPTADSQVVPIQDAAPISEEPQVDYVATVAETTHEILTPDLANPTSSPIPTVPDEGSSQEQSDKELPTQELPVQEPSFQEPPAEESSVQEPPIQQPPAQQPPPPAYLDTGNDANAGASSQEELLPLPDPEVCPDDLKFLVRASIDLELTERVRYTRRYIRPDFSGAVNRDEVANITEPLIQGEVEVDLYDCGDVVIPSSAPIKLHVPNPHPDSTFEHLIFGIATDYDRLNDSISSFSHWISGTGAKIVAVVTDAKGKSSGQMGELQHNFDIAGINATLVKPINESFTTSQNHFSVLINMFDFSSPETKWYGLLDDDTFFPGSLKPLSDSLAALDHSVDAYVGALSEDFSAVRNFGFMAFGGAGAFLSAPLARKLATQALNCINGAIGHEGDTILRDCVYTNSKAKLTILPDLHQQDFRNDMSGWFEAGVRPLNLHHWKSWYKEPVEKMAKAAKFCGDCFLQRWRFGTDTVFSNGFSIATYRDGVESVNLQLMEGTFDKAESRDYDFSVGPLRDAYDADQKKSYKLREAEFAENGDLRQLYVRVGNSSVGELDQVVELIWQNH</sequence>
<keyword evidence="2" id="KW-1185">Reference proteome</keyword>
<evidence type="ECO:0000313" key="1">
    <source>
        <dbReference type="EMBL" id="KAI6093426.1"/>
    </source>
</evidence>
<organism evidence="1 2">
    <name type="scientific">Hypoxylon rubiginosum</name>
    <dbReference type="NCBI Taxonomy" id="110542"/>
    <lineage>
        <taxon>Eukaryota</taxon>
        <taxon>Fungi</taxon>
        <taxon>Dikarya</taxon>
        <taxon>Ascomycota</taxon>
        <taxon>Pezizomycotina</taxon>
        <taxon>Sordariomycetes</taxon>
        <taxon>Xylariomycetidae</taxon>
        <taxon>Xylariales</taxon>
        <taxon>Hypoxylaceae</taxon>
        <taxon>Hypoxylon</taxon>
    </lineage>
</organism>
<accession>A0ACC0DM12</accession>
<proteinExistence type="predicted"/>
<gene>
    <name evidence="1" type="ORF">F4821DRAFT_222926</name>
</gene>
<dbReference type="EMBL" id="MU394281">
    <property type="protein sequence ID" value="KAI6093426.1"/>
    <property type="molecule type" value="Genomic_DNA"/>
</dbReference>
<dbReference type="Proteomes" id="UP001497680">
    <property type="component" value="Unassembled WGS sequence"/>
</dbReference>
<protein>
    <submittedName>
        <fullName evidence="1">Glycosyltransferase family 31 protein</fullName>
    </submittedName>
</protein>
<name>A0ACC0DM12_9PEZI</name>